<evidence type="ECO:0000313" key="2">
    <source>
        <dbReference type="EMBL" id="CAB3997307.1"/>
    </source>
</evidence>
<organism evidence="2 3">
    <name type="scientific">Paramuricea clavata</name>
    <name type="common">Red gorgonian</name>
    <name type="synonym">Violescent sea-whip</name>
    <dbReference type="NCBI Taxonomy" id="317549"/>
    <lineage>
        <taxon>Eukaryota</taxon>
        <taxon>Metazoa</taxon>
        <taxon>Cnidaria</taxon>
        <taxon>Anthozoa</taxon>
        <taxon>Octocorallia</taxon>
        <taxon>Malacalcyonacea</taxon>
        <taxon>Plexauridae</taxon>
        <taxon>Paramuricea</taxon>
    </lineage>
</organism>
<evidence type="ECO:0000256" key="1">
    <source>
        <dbReference type="SAM" id="MobiDB-lite"/>
    </source>
</evidence>
<feature type="region of interest" description="Disordered" evidence="1">
    <location>
        <begin position="197"/>
        <end position="236"/>
    </location>
</feature>
<comment type="caution">
    <text evidence="2">The sequence shown here is derived from an EMBL/GenBank/DDBJ whole genome shotgun (WGS) entry which is preliminary data.</text>
</comment>
<gene>
    <name evidence="2" type="ORF">PACLA_8A061643</name>
</gene>
<dbReference type="Proteomes" id="UP001152795">
    <property type="component" value="Unassembled WGS sequence"/>
</dbReference>
<accession>A0A6S7HVR7</accession>
<sequence>MPPLVSGSKRPRIDNSTDVLTANNSGLQFECDRNNTPGNKDLKNCHSCGKSFKNLKLHLTKKPACKNVYDFSSIEAESDLRIKTRQTVYKEKNRSQINVKKKEYRELKHDKITEYNSANKKKIRKNQEIYNRKNKDKVRSRQEKYNRENKDEVRARQEKYNRENRDGVRARQEKNNCENKDEVRARQEKYNCENKDEVRARQEKYNSENKDELREKQRKYDTENKEKVREKQKKHTTVNIKKRAAVRNGPIFPCLSCYRLLYSNGVRSVSDKFKENVNANDNFYDRMVTEIRATDGQIYLCHTCHRSLYKTKCPSMSTKNGLSIDEIPSVLNLSEMESVLIAKNILFFKLFKLPKTRWAGIRDKLVNVPINDNDLLKTLSNLTKLPRGPDNAGLLPVKIEKEG</sequence>
<feature type="region of interest" description="Disordered" evidence="1">
    <location>
        <begin position="133"/>
        <end position="185"/>
    </location>
</feature>
<dbReference type="OrthoDB" id="4354971at2759"/>
<dbReference type="EMBL" id="CACRXK020003070">
    <property type="protein sequence ID" value="CAB3997307.1"/>
    <property type="molecule type" value="Genomic_DNA"/>
</dbReference>
<protein>
    <submittedName>
        <fullName evidence="2">Uncharacterized protein</fullName>
    </submittedName>
</protein>
<feature type="compositionally biased region" description="Basic and acidic residues" evidence="1">
    <location>
        <begin position="197"/>
        <end position="229"/>
    </location>
</feature>
<keyword evidence="3" id="KW-1185">Reference proteome</keyword>
<name>A0A6S7HVR7_PARCT</name>
<reference evidence="2" key="1">
    <citation type="submission" date="2020-04" db="EMBL/GenBank/DDBJ databases">
        <authorList>
            <person name="Alioto T."/>
            <person name="Alioto T."/>
            <person name="Gomez Garrido J."/>
        </authorList>
    </citation>
    <scope>NUCLEOTIDE SEQUENCE</scope>
    <source>
        <strain evidence="2">A484AB</strain>
    </source>
</reference>
<dbReference type="AlphaFoldDB" id="A0A6S7HVR7"/>
<proteinExistence type="predicted"/>
<evidence type="ECO:0000313" key="3">
    <source>
        <dbReference type="Proteomes" id="UP001152795"/>
    </source>
</evidence>